<dbReference type="AlphaFoldDB" id="A0A168L9H7"/>
<sequence length="144" mass="17138">MTMKRIEDLQSDEDVVQDKPIKKAKIASVSIGQFKRQHYPKDVNLKIKGASKQLSESKKKKRKYIQEKVTQFIKDKSSIKNLEIRRRKNLVEILPYIKEQLTDIYRLENEPGTFKNLKHQYLKKLFPSESSAIIFNKKYLKHHH</sequence>
<evidence type="ECO:0000313" key="1">
    <source>
        <dbReference type="EMBL" id="OAD03264.1"/>
    </source>
</evidence>
<protein>
    <submittedName>
        <fullName evidence="1">Uncharacterized protein</fullName>
    </submittedName>
</protein>
<dbReference type="EMBL" id="AMYB01000004">
    <property type="protein sequence ID" value="OAD03264.1"/>
    <property type="molecule type" value="Genomic_DNA"/>
</dbReference>
<proteinExistence type="predicted"/>
<dbReference type="Proteomes" id="UP000077051">
    <property type="component" value="Unassembled WGS sequence"/>
</dbReference>
<dbReference type="VEuPathDB" id="FungiDB:MUCCIDRAFT_110121"/>
<comment type="caution">
    <text evidence="1">The sequence shown here is derived from an EMBL/GenBank/DDBJ whole genome shotgun (WGS) entry which is preliminary data.</text>
</comment>
<gene>
    <name evidence="1" type="ORF">MUCCIDRAFT_110121</name>
</gene>
<keyword evidence="2" id="KW-1185">Reference proteome</keyword>
<accession>A0A168L9H7</accession>
<evidence type="ECO:0000313" key="2">
    <source>
        <dbReference type="Proteomes" id="UP000077051"/>
    </source>
</evidence>
<name>A0A168L9H7_MUCCL</name>
<organism evidence="1 2">
    <name type="scientific">Mucor lusitanicus CBS 277.49</name>
    <dbReference type="NCBI Taxonomy" id="747725"/>
    <lineage>
        <taxon>Eukaryota</taxon>
        <taxon>Fungi</taxon>
        <taxon>Fungi incertae sedis</taxon>
        <taxon>Mucoromycota</taxon>
        <taxon>Mucoromycotina</taxon>
        <taxon>Mucoromycetes</taxon>
        <taxon>Mucorales</taxon>
        <taxon>Mucorineae</taxon>
        <taxon>Mucoraceae</taxon>
        <taxon>Mucor</taxon>
    </lineage>
</organism>
<reference evidence="1 2" key="1">
    <citation type="submission" date="2015-06" db="EMBL/GenBank/DDBJ databases">
        <title>Expansion of signal transduction pathways in fungi by whole-genome duplication.</title>
        <authorList>
            <consortium name="DOE Joint Genome Institute"/>
            <person name="Corrochano L.M."/>
            <person name="Kuo A."/>
            <person name="Marcet-Houben M."/>
            <person name="Polaino S."/>
            <person name="Salamov A."/>
            <person name="Villalobos J.M."/>
            <person name="Alvarez M.I."/>
            <person name="Avalos J."/>
            <person name="Benito E.P."/>
            <person name="Benoit I."/>
            <person name="Burger G."/>
            <person name="Camino L.P."/>
            <person name="Canovas D."/>
            <person name="Cerda-Olmedo E."/>
            <person name="Cheng J.-F."/>
            <person name="Dominguez A."/>
            <person name="Elias M."/>
            <person name="Eslava A.P."/>
            <person name="Glaser F."/>
            <person name="Grimwood J."/>
            <person name="Gutierrez G."/>
            <person name="Heitman J."/>
            <person name="Henrissat B."/>
            <person name="Iturriaga E.A."/>
            <person name="Lang B.F."/>
            <person name="Lavin J.L."/>
            <person name="Lee S."/>
            <person name="Li W."/>
            <person name="Lindquist E."/>
            <person name="Lopez-Garcia S."/>
            <person name="Luque E.M."/>
            <person name="Marcos A.T."/>
            <person name="Martin J."/>
            <person name="Mccluskey K."/>
            <person name="Medina H.R."/>
            <person name="Miralles-Duran A."/>
            <person name="Miyazaki A."/>
            <person name="Munoz-Torres E."/>
            <person name="Oguiza J.A."/>
            <person name="Ohm R."/>
            <person name="Olmedo M."/>
            <person name="Orejas M."/>
            <person name="Ortiz-Castellanos L."/>
            <person name="Pisabarro A.G."/>
            <person name="Rodriguez-Romero J."/>
            <person name="Ruiz-Herrera J."/>
            <person name="Ruiz-Vazquez R."/>
            <person name="Sanz C."/>
            <person name="Schackwitz W."/>
            <person name="Schmutz J."/>
            <person name="Shahriari M."/>
            <person name="Shelest E."/>
            <person name="Silva-Franco F."/>
            <person name="Soanes D."/>
            <person name="Syed K."/>
            <person name="Tagua V.G."/>
            <person name="Talbot N.J."/>
            <person name="Thon M."/>
            <person name="De Vries R.P."/>
            <person name="Wiebenga A."/>
            <person name="Yadav J.S."/>
            <person name="Braun E.L."/>
            <person name="Baker S."/>
            <person name="Garre V."/>
            <person name="Horwitz B."/>
            <person name="Torres-Martinez S."/>
            <person name="Idnurm A."/>
            <person name="Herrera-Estrella A."/>
            <person name="Gabaldon T."/>
            <person name="Grigoriev I.V."/>
        </authorList>
    </citation>
    <scope>NUCLEOTIDE SEQUENCE [LARGE SCALE GENOMIC DNA]</scope>
    <source>
        <strain evidence="1 2">CBS 277.49</strain>
    </source>
</reference>